<comment type="caution">
    <text evidence="7">The sequence shown here is derived from an EMBL/GenBank/DDBJ whole genome shotgun (WGS) entry which is preliminary data.</text>
</comment>
<evidence type="ECO:0000256" key="4">
    <source>
        <dbReference type="PROSITE-ProRule" id="PRU00433"/>
    </source>
</evidence>
<dbReference type="InterPro" id="IPR051395">
    <property type="entry name" value="Cytochrome_c_Peroxidase/MauG"/>
</dbReference>
<proteinExistence type="predicted"/>
<keyword evidence="1 4" id="KW-0349">Heme</keyword>
<dbReference type="PROSITE" id="PS51007">
    <property type="entry name" value="CYTC"/>
    <property type="match status" value="1"/>
</dbReference>
<name>A0A5C7A794_9GAMM</name>
<dbReference type="PANTHER" id="PTHR30600">
    <property type="entry name" value="CYTOCHROME C PEROXIDASE-RELATED"/>
    <property type="match status" value="1"/>
</dbReference>
<keyword evidence="3 4" id="KW-0408">Iron</keyword>
<dbReference type="GO" id="GO:0020037">
    <property type="term" value="F:heme binding"/>
    <property type="evidence" value="ECO:0007669"/>
    <property type="project" value="InterPro"/>
</dbReference>
<keyword evidence="8" id="KW-1185">Reference proteome</keyword>
<dbReference type="GO" id="GO:0004130">
    <property type="term" value="F:cytochrome-c peroxidase activity"/>
    <property type="evidence" value="ECO:0007669"/>
    <property type="project" value="TreeGrafter"/>
</dbReference>
<evidence type="ECO:0000256" key="3">
    <source>
        <dbReference type="ARBA" id="ARBA00023004"/>
    </source>
</evidence>
<evidence type="ECO:0000313" key="8">
    <source>
        <dbReference type="Proteomes" id="UP000321903"/>
    </source>
</evidence>
<dbReference type="Gene3D" id="1.10.760.10">
    <property type="entry name" value="Cytochrome c-like domain"/>
    <property type="match status" value="1"/>
</dbReference>
<dbReference type="GO" id="GO:0009055">
    <property type="term" value="F:electron transfer activity"/>
    <property type="evidence" value="ECO:0007669"/>
    <property type="project" value="InterPro"/>
</dbReference>
<dbReference type="PANTHER" id="PTHR30600:SF4">
    <property type="entry name" value="CYTOCHROME C DOMAIN-CONTAINING PROTEIN"/>
    <property type="match status" value="1"/>
</dbReference>
<feature type="compositionally biased region" description="Polar residues" evidence="5">
    <location>
        <begin position="78"/>
        <end position="90"/>
    </location>
</feature>
<sequence>MSLLFSPLPRSTPQSPLLAAILRMTLLNLSILTIALSLIACGNSDDNSPGVPSTPDTPSNPTPPTSPDTGENHGGESDNGSNDTADTNWLPTGGAATIAADITRPFLQIIPNLPSNTLGGVSPGRELFITHWTPAGEGRVLFDGVGPLFNANACTQCHSAEGRKPVYAANGELNDAILFRLGNKQGLAHGYYGEQMQHQSITDSTGVKIATEGKMQYVNTAATDNTPAGIRFNFTPTDANQPLGDTAISGRISPQLVGMWLLNLIPAANIIAASDPDDSNNDGISGRVHWVNEGREQKIGRFGWKAINTSLRIQNANAMSQDMGLTTSVFMEPNCTVNQPICWTAANGGNPEVSDSSLDAVTDFMTALAVPERRTGDLQTFNKGANLFAQTGCASCHTPKQKTGDSIRFPLLSQQTIYPYTDLLLHDMGAGLDDGVKEKNAESFEWRTPPLWGIGIVARDAQARFLHDGRASTLTEAILWHGGEAEATKLRFKQLPSEKKETLLTFLQGI</sequence>
<keyword evidence="2 4" id="KW-0479">Metal-binding</keyword>
<dbReference type="RefSeq" id="WP_147221384.1">
    <property type="nucleotide sequence ID" value="NZ_VORZ01000001.1"/>
</dbReference>
<organism evidence="7 8">
    <name type="scientific">Psychrobacter frigidicola</name>
    <dbReference type="NCBI Taxonomy" id="45611"/>
    <lineage>
        <taxon>Bacteria</taxon>
        <taxon>Pseudomonadati</taxon>
        <taxon>Pseudomonadota</taxon>
        <taxon>Gammaproteobacteria</taxon>
        <taxon>Moraxellales</taxon>
        <taxon>Moraxellaceae</taxon>
        <taxon>Psychrobacter</taxon>
    </lineage>
</organism>
<protein>
    <recommendedName>
        <fullName evidence="6">Cytochrome c domain-containing protein</fullName>
    </recommendedName>
</protein>
<reference evidence="7 8" key="1">
    <citation type="submission" date="2019-08" db="EMBL/GenBank/DDBJ databases">
        <title>Genome sequence of Psychrobacter frigidicola ACAM304 (type strain).</title>
        <authorList>
            <person name="Bowman J.P."/>
        </authorList>
    </citation>
    <scope>NUCLEOTIDE SEQUENCE [LARGE SCALE GENOMIC DNA]</scope>
    <source>
        <strain evidence="7 8">ACAM 304</strain>
    </source>
</reference>
<dbReference type="PIRSF" id="PIRSF028099">
    <property type="entry name" value="DUF1111"/>
    <property type="match status" value="1"/>
</dbReference>
<dbReference type="EMBL" id="VORZ01000001">
    <property type="protein sequence ID" value="TXD97666.1"/>
    <property type="molecule type" value="Genomic_DNA"/>
</dbReference>
<dbReference type="GO" id="GO:0046872">
    <property type="term" value="F:metal ion binding"/>
    <property type="evidence" value="ECO:0007669"/>
    <property type="project" value="UniProtKB-KW"/>
</dbReference>
<evidence type="ECO:0000256" key="1">
    <source>
        <dbReference type="ARBA" id="ARBA00022617"/>
    </source>
</evidence>
<feature type="region of interest" description="Disordered" evidence="5">
    <location>
        <begin position="46"/>
        <end position="90"/>
    </location>
</feature>
<feature type="domain" description="Cytochrome c" evidence="6">
    <location>
        <begin position="379"/>
        <end position="510"/>
    </location>
</feature>
<evidence type="ECO:0000256" key="2">
    <source>
        <dbReference type="ARBA" id="ARBA00022723"/>
    </source>
</evidence>
<accession>A0A5C7A794</accession>
<dbReference type="InterPro" id="IPR009056">
    <property type="entry name" value="Cyt_c-like_dom"/>
</dbReference>
<dbReference type="InterPro" id="IPR010538">
    <property type="entry name" value="DHOR"/>
</dbReference>
<dbReference type="OrthoDB" id="9805202at2"/>
<evidence type="ECO:0000259" key="6">
    <source>
        <dbReference type="PROSITE" id="PS51007"/>
    </source>
</evidence>
<evidence type="ECO:0000313" key="7">
    <source>
        <dbReference type="EMBL" id="TXD97666.1"/>
    </source>
</evidence>
<dbReference type="Pfam" id="PF06537">
    <property type="entry name" value="DHOR"/>
    <property type="match status" value="1"/>
</dbReference>
<dbReference type="InterPro" id="IPR036909">
    <property type="entry name" value="Cyt_c-like_dom_sf"/>
</dbReference>
<dbReference type="AlphaFoldDB" id="A0A5C7A794"/>
<dbReference type="Proteomes" id="UP000321903">
    <property type="component" value="Unassembled WGS sequence"/>
</dbReference>
<dbReference type="SUPFAM" id="SSF46626">
    <property type="entry name" value="Cytochrome c"/>
    <property type="match status" value="1"/>
</dbReference>
<evidence type="ECO:0000256" key="5">
    <source>
        <dbReference type="SAM" id="MobiDB-lite"/>
    </source>
</evidence>
<gene>
    <name evidence="7" type="ORF">ES754_01410</name>
</gene>